<dbReference type="InterPro" id="IPR013382">
    <property type="entry name" value="CRISPR-assoc_prot_Cse2"/>
</dbReference>
<keyword evidence="3" id="KW-1185">Reference proteome</keyword>
<dbReference type="EMBL" id="JBHTAJ010000004">
    <property type="protein sequence ID" value="MFC7178479.1"/>
    <property type="molecule type" value="Genomic_DNA"/>
</dbReference>
<name>A0ABW2FMH4_9ACTN</name>
<evidence type="ECO:0000256" key="1">
    <source>
        <dbReference type="SAM" id="MobiDB-lite"/>
    </source>
</evidence>
<dbReference type="InterPro" id="IPR038287">
    <property type="entry name" value="Cse2_sf"/>
</dbReference>
<comment type="caution">
    <text evidence="2">The sequence shown here is derived from an EMBL/GenBank/DDBJ whole genome shotgun (WGS) entry which is preliminary data.</text>
</comment>
<feature type="compositionally biased region" description="Basic and acidic residues" evidence="1">
    <location>
        <begin position="226"/>
        <end position="238"/>
    </location>
</feature>
<dbReference type="NCBIfam" id="TIGR02548">
    <property type="entry name" value="casB_cse2"/>
    <property type="match status" value="1"/>
</dbReference>
<protein>
    <submittedName>
        <fullName evidence="2">Type I-E CRISPR-associated protein Cse2/CasB</fullName>
    </submittedName>
</protein>
<gene>
    <name evidence="2" type="primary">casB</name>
    <name evidence="2" type="synonym">cse2</name>
    <name evidence="2" type="ORF">ACFQMG_02750</name>
</gene>
<organism evidence="2 3">
    <name type="scientific">Kitasatospora paranensis</name>
    <dbReference type="NCBI Taxonomy" id="258053"/>
    <lineage>
        <taxon>Bacteria</taxon>
        <taxon>Bacillati</taxon>
        <taxon>Actinomycetota</taxon>
        <taxon>Actinomycetes</taxon>
        <taxon>Kitasatosporales</taxon>
        <taxon>Streptomycetaceae</taxon>
        <taxon>Kitasatospora</taxon>
    </lineage>
</organism>
<dbReference type="RefSeq" id="WP_345707887.1">
    <property type="nucleotide sequence ID" value="NZ_BAABKV010000001.1"/>
</dbReference>
<dbReference type="Proteomes" id="UP001596435">
    <property type="component" value="Unassembled WGS sequence"/>
</dbReference>
<feature type="region of interest" description="Disordered" evidence="1">
    <location>
        <begin position="226"/>
        <end position="256"/>
    </location>
</feature>
<dbReference type="Pfam" id="PF09485">
    <property type="entry name" value="CRISPR_Cse2"/>
    <property type="match status" value="1"/>
</dbReference>
<sequence length="256" mass="28251">MSDTTATTTIPAPRPATIVAAGTRRVGADWSSAELRRARAFTDWIDRRCSEDPGVRAALRRGVGKDLDSVPFMHRFVAHRLTDEQMADLDIQRAHYTVASLIAAQRRDQYAAARTATNLDETTAGPDESKPATPRSRSLGRSFADGVAKGGTEAGLRASSAETRLNLLTRQSLDGLHRHLPGAIRQLRGSDVDVDWAQLLVDLCRWRRHAGTVKRRWLQDYYRTRQADEERRAQDADTARAAAQPDAGTDNPPTAN</sequence>
<evidence type="ECO:0000313" key="3">
    <source>
        <dbReference type="Proteomes" id="UP001596435"/>
    </source>
</evidence>
<feature type="region of interest" description="Disordered" evidence="1">
    <location>
        <begin position="116"/>
        <end position="144"/>
    </location>
</feature>
<dbReference type="Gene3D" id="1.10.520.40">
    <property type="entry name" value="CRISPR-associated protein Cse2"/>
    <property type="match status" value="1"/>
</dbReference>
<accession>A0ABW2FMH4</accession>
<evidence type="ECO:0000313" key="2">
    <source>
        <dbReference type="EMBL" id="MFC7178479.1"/>
    </source>
</evidence>
<reference evidence="3" key="1">
    <citation type="journal article" date="2019" name="Int. J. Syst. Evol. Microbiol.">
        <title>The Global Catalogue of Microorganisms (GCM) 10K type strain sequencing project: providing services to taxonomists for standard genome sequencing and annotation.</title>
        <authorList>
            <consortium name="The Broad Institute Genomics Platform"/>
            <consortium name="The Broad Institute Genome Sequencing Center for Infectious Disease"/>
            <person name="Wu L."/>
            <person name="Ma J."/>
        </authorList>
    </citation>
    <scope>NUCLEOTIDE SEQUENCE [LARGE SCALE GENOMIC DNA]</scope>
    <source>
        <strain evidence="3">CGMCC 1.12859</strain>
    </source>
</reference>
<proteinExistence type="predicted"/>